<dbReference type="EMBL" id="JH711586">
    <property type="protein sequence ID" value="EIW76349.1"/>
    <property type="molecule type" value="Genomic_DNA"/>
</dbReference>
<evidence type="ECO:0000259" key="14">
    <source>
        <dbReference type="Pfam" id="PF09405"/>
    </source>
</evidence>
<dbReference type="GO" id="GO:0006397">
    <property type="term" value="P:mRNA processing"/>
    <property type="evidence" value="ECO:0007669"/>
    <property type="project" value="UniProtKB-KW"/>
</dbReference>
<evidence type="ECO:0000313" key="15">
    <source>
        <dbReference type="EMBL" id="EIW76349.1"/>
    </source>
</evidence>
<dbReference type="KEGG" id="cput:CONPUDRAFT_168907"/>
<comment type="similarity">
    <text evidence="3">Belongs to the CASC3 family.</text>
</comment>
<reference evidence="16" key="1">
    <citation type="journal article" date="2012" name="Science">
        <title>The Paleozoic origin of enzymatic lignin decomposition reconstructed from 31 fungal genomes.</title>
        <authorList>
            <person name="Floudas D."/>
            <person name="Binder M."/>
            <person name="Riley R."/>
            <person name="Barry K."/>
            <person name="Blanchette R.A."/>
            <person name="Henrissat B."/>
            <person name="Martinez A.T."/>
            <person name="Otillar R."/>
            <person name="Spatafora J.W."/>
            <person name="Yadav J.S."/>
            <person name="Aerts A."/>
            <person name="Benoit I."/>
            <person name="Boyd A."/>
            <person name="Carlson A."/>
            <person name="Copeland A."/>
            <person name="Coutinho P.M."/>
            <person name="de Vries R.P."/>
            <person name="Ferreira P."/>
            <person name="Findley K."/>
            <person name="Foster B."/>
            <person name="Gaskell J."/>
            <person name="Glotzer D."/>
            <person name="Gorecki P."/>
            <person name="Heitman J."/>
            <person name="Hesse C."/>
            <person name="Hori C."/>
            <person name="Igarashi K."/>
            <person name="Jurgens J.A."/>
            <person name="Kallen N."/>
            <person name="Kersten P."/>
            <person name="Kohler A."/>
            <person name="Kuees U."/>
            <person name="Kumar T.K.A."/>
            <person name="Kuo A."/>
            <person name="LaButti K."/>
            <person name="Larrondo L.F."/>
            <person name="Lindquist E."/>
            <person name="Ling A."/>
            <person name="Lombard V."/>
            <person name="Lucas S."/>
            <person name="Lundell T."/>
            <person name="Martin R."/>
            <person name="McLaughlin D.J."/>
            <person name="Morgenstern I."/>
            <person name="Morin E."/>
            <person name="Murat C."/>
            <person name="Nagy L.G."/>
            <person name="Nolan M."/>
            <person name="Ohm R.A."/>
            <person name="Patyshakuliyeva A."/>
            <person name="Rokas A."/>
            <person name="Ruiz-Duenas F.J."/>
            <person name="Sabat G."/>
            <person name="Salamov A."/>
            <person name="Samejima M."/>
            <person name="Schmutz J."/>
            <person name="Slot J.C."/>
            <person name="St John F."/>
            <person name="Stenlid J."/>
            <person name="Sun H."/>
            <person name="Sun S."/>
            <person name="Syed K."/>
            <person name="Tsang A."/>
            <person name="Wiebenga A."/>
            <person name="Young D."/>
            <person name="Pisabarro A."/>
            <person name="Eastwood D.C."/>
            <person name="Martin F."/>
            <person name="Cullen D."/>
            <person name="Grigoriev I.V."/>
            <person name="Hibbett D.S."/>
        </authorList>
    </citation>
    <scope>NUCLEOTIDE SEQUENCE [LARGE SCALE GENOMIC DNA]</scope>
    <source>
        <strain evidence="16">RWD-64-598 SS2</strain>
    </source>
</reference>
<keyword evidence="12" id="KW-0539">Nucleus</keyword>
<keyword evidence="4" id="KW-0813">Transport</keyword>
<keyword evidence="10" id="KW-0866">Nonsense-mediated mRNA decay</keyword>
<feature type="region of interest" description="Disordered" evidence="13">
    <location>
        <begin position="147"/>
        <end position="227"/>
    </location>
</feature>
<feature type="compositionally biased region" description="Polar residues" evidence="13">
    <location>
        <begin position="1"/>
        <end position="18"/>
    </location>
</feature>
<dbReference type="RefSeq" id="XP_007773583.1">
    <property type="nucleotide sequence ID" value="XM_007775393.1"/>
</dbReference>
<evidence type="ECO:0000256" key="8">
    <source>
        <dbReference type="ARBA" id="ARBA00022845"/>
    </source>
</evidence>
<evidence type="ECO:0000256" key="6">
    <source>
        <dbReference type="ARBA" id="ARBA00022664"/>
    </source>
</evidence>
<feature type="compositionally biased region" description="Pro residues" evidence="13">
    <location>
        <begin position="163"/>
        <end position="175"/>
    </location>
</feature>
<keyword evidence="7" id="KW-0509">mRNA transport</keyword>
<feature type="region of interest" description="Disordered" evidence="13">
    <location>
        <begin position="259"/>
        <end position="388"/>
    </location>
</feature>
<protein>
    <recommendedName>
        <fullName evidence="14">Btz domain-containing protein</fullName>
    </recommendedName>
</protein>
<dbReference type="GO" id="GO:0035145">
    <property type="term" value="C:exon-exon junction complex"/>
    <property type="evidence" value="ECO:0007669"/>
    <property type="project" value="InterPro"/>
</dbReference>
<evidence type="ECO:0000256" key="2">
    <source>
        <dbReference type="ARBA" id="ARBA00004496"/>
    </source>
</evidence>
<feature type="compositionally biased region" description="Gly residues" evidence="13">
    <location>
        <begin position="355"/>
        <end position="372"/>
    </location>
</feature>
<evidence type="ECO:0000256" key="13">
    <source>
        <dbReference type="SAM" id="MobiDB-lite"/>
    </source>
</evidence>
<accession>A0A5M3MAU9</accession>
<evidence type="ECO:0000313" key="16">
    <source>
        <dbReference type="Proteomes" id="UP000053558"/>
    </source>
</evidence>
<feature type="compositionally biased region" description="Polar residues" evidence="13">
    <location>
        <begin position="79"/>
        <end position="99"/>
    </location>
</feature>
<keyword evidence="8" id="KW-0810">Translation regulation</keyword>
<dbReference type="Proteomes" id="UP000053558">
    <property type="component" value="Unassembled WGS sequence"/>
</dbReference>
<keyword evidence="16" id="KW-1185">Reference proteome</keyword>
<proteinExistence type="inferred from homology"/>
<dbReference type="GO" id="GO:0005737">
    <property type="term" value="C:cytoplasm"/>
    <property type="evidence" value="ECO:0007669"/>
    <property type="project" value="UniProtKB-SubCell"/>
</dbReference>
<evidence type="ECO:0000256" key="7">
    <source>
        <dbReference type="ARBA" id="ARBA00022816"/>
    </source>
</evidence>
<feature type="compositionally biased region" description="Basic residues" evidence="13">
    <location>
        <begin position="23"/>
        <end position="40"/>
    </location>
</feature>
<dbReference type="AlphaFoldDB" id="A0A5M3MAU9"/>
<organism evidence="15 16">
    <name type="scientific">Coniophora puteana (strain RWD-64-598)</name>
    <name type="common">Brown rot fungus</name>
    <dbReference type="NCBI Taxonomy" id="741705"/>
    <lineage>
        <taxon>Eukaryota</taxon>
        <taxon>Fungi</taxon>
        <taxon>Dikarya</taxon>
        <taxon>Basidiomycota</taxon>
        <taxon>Agaricomycotina</taxon>
        <taxon>Agaricomycetes</taxon>
        <taxon>Agaricomycetidae</taxon>
        <taxon>Boletales</taxon>
        <taxon>Coniophorineae</taxon>
        <taxon>Coniophoraceae</taxon>
        <taxon>Coniophora</taxon>
    </lineage>
</organism>
<evidence type="ECO:0000256" key="12">
    <source>
        <dbReference type="ARBA" id="ARBA00023242"/>
    </source>
</evidence>
<keyword evidence="5" id="KW-0963">Cytoplasm</keyword>
<dbReference type="OrthoDB" id="3361414at2759"/>
<evidence type="ECO:0000256" key="10">
    <source>
        <dbReference type="ARBA" id="ARBA00023161"/>
    </source>
</evidence>
<dbReference type="GO" id="GO:0003729">
    <property type="term" value="F:mRNA binding"/>
    <property type="evidence" value="ECO:0007669"/>
    <property type="project" value="InterPro"/>
</dbReference>
<feature type="compositionally biased region" description="Basic residues" evidence="13">
    <location>
        <begin position="151"/>
        <end position="161"/>
    </location>
</feature>
<dbReference type="GO" id="GO:0008380">
    <property type="term" value="P:RNA splicing"/>
    <property type="evidence" value="ECO:0007669"/>
    <property type="project" value="UniProtKB-KW"/>
</dbReference>
<evidence type="ECO:0000256" key="3">
    <source>
        <dbReference type="ARBA" id="ARBA00009548"/>
    </source>
</evidence>
<feature type="domain" description="Btz" evidence="14">
    <location>
        <begin position="215"/>
        <end position="337"/>
    </location>
</feature>
<name>A0A5M3MAU9_CONPW</name>
<feature type="region of interest" description="Disordered" evidence="13">
    <location>
        <begin position="1"/>
        <end position="135"/>
    </location>
</feature>
<dbReference type="Pfam" id="PF09405">
    <property type="entry name" value="Btz"/>
    <property type="match status" value="1"/>
</dbReference>
<comment type="subcellular location">
    <subcellularLocation>
        <location evidence="2">Cytoplasm</location>
    </subcellularLocation>
    <subcellularLocation>
        <location evidence="1">Nucleus</location>
    </subcellularLocation>
</comment>
<keyword evidence="11" id="KW-0508">mRNA splicing</keyword>
<evidence type="ECO:0000256" key="9">
    <source>
        <dbReference type="ARBA" id="ARBA00022884"/>
    </source>
</evidence>
<keyword evidence="9" id="KW-0694">RNA-binding</keyword>
<dbReference type="GO" id="GO:0006417">
    <property type="term" value="P:regulation of translation"/>
    <property type="evidence" value="ECO:0007669"/>
    <property type="project" value="UniProtKB-KW"/>
</dbReference>
<gene>
    <name evidence="15" type="ORF">CONPUDRAFT_168907</name>
</gene>
<dbReference type="GO" id="GO:0000184">
    <property type="term" value="P:nuclear-transcribed mRNA catabolic process, nonsense-mediated decay"/>
    <property type="evidence" value="ECO:0007669"/>
    <property type="project" value="UniProtKB-KW"/>
</dbReference>
<evidence type="ECO:0000256" key="4">
    <source>
        <dbReference type="ARBA" id="ARBA00022448"/>
    </source>
</evidence>
<sequence>MPAPVTSTTSLPNVTSTIDKGKPRASHRTRKTRVVRRRGRGRGDIESDEEIEREVATDTESEDDASSVDSATDSDTEPVSDSNSHSHLLTPNTTQSSGDAHSVKVDQTPFFEPSGNWSEMVASEETANGSSDLPVIDFGELNSEAIDKHAVPVRKQPKSQKRAPPPKTVPPPPPTDSDATQQEADADQDDDGAPRPHNGQRTRGGSYVKRPPGQTARQAYQQRLEADPSYVPTVGEFWGHDDRLLDKGLRSLSGWWRGRWRGRGNGRGGFERGRGRGRGGFFGGSDSMRNPAPESESVEQDEFAAETPKVDQQWGHDGFEELKKRDDKRRVLQQQQQQERESQRGSPRPTRGLGPFRGRGVVTGRGRGGFARGGFVSSPTPSSRPDASAMSGRIWYAMKPERVWTKQHEAFLYFDAALKPRPGQGAGFAVRLPSRDATVIRAPPIVPSSSKRHERQVSVAQTVSSEGGEKAFVVRIPKRSGKEKASEDPAVPVEPATTVVEPPLEEVFTVRPGLAPKAAPIVGANSSNSPIVELPAVAPTPPSDEHVSRPSIQIADHIMRETSQLQVKSPVEDKLETPAPEVDEDNAPAKSSEPTRILPQVPPLRTVFSPAPQPSPPYGSPYGYPPSMLPPGIAMNQHGMPYELATGRPVYIHHHHHPSAVYTPPPMMPPPPPFVPGHMHHHSNASGEFYAPSHTPPMSGYMDPMSGAPIFSFPRQSSRVEIRPPGAMEGKSASKMHQHRPSTLRTSAAAFEPTSAVATPAAEEGGAAYHSVDQESGETGEDVTYPSVSALEANGEHTDPGYYGSYQQPYYYPEQYHYPQYYDAGQMPQYEMYNADPHAGSAVYY</sequence>
<feature type="region of interest" description="Disordered" evidence="13">
    <location>
        <begin position="563"/>
        <end position="619"/>
    </location>
</feature>
<dbReference type="GeneID" id="19206099"/>
<dbReference type="OMA" id="YYYPEQY"/>
<keyword evidence="6" id="KW-0507">mRNA processing</keyword>
<evidence type="ECO:0000256" key="5">
    <source>
        <dbReference type="ARBA" id="ARBA00022490"/>
    </source>
</evidence>
<evidence type="ECO:0000256" key="11">
    <source>
        <dbReference type="ARBA" id="ARBA00023187"/>
    </source>
</evidence>
<comment type="caution">
    <text evidence="15">The sequence shown here is derived from an EMBL/GenBank/DDBJ whole genome shotgun (WGS) entry which is preliminary data.</text>
</comment>
<evidence type="ECO:0000256" key="1">
    <source>
        <dbReference type="ARBA" id="ARBA00004123"/>
    </source>
</evidence>
<feature type="compositionally biased region" description="Acidic residues" evidence="13">
    <location>
        <begin position="46"/>
        <end position="78"/>
    </location>
</feature>
<feature type="compositionally biased region" description="Basic and acidic residues" evidence="13">
    <location>
        <begin position="317"/>
        <end position="330"/>
    </location>
</feature>
<dbReference type="GO" id="GO:0051028">
    <property type="term" value="P:mRNA transport"/>
    <property type="evidence" value="ECO:0007669"/>
    <property type="project" value="UniProtKB-KW"/>
</dbReference>
<dbReference type="InterPro" id="IPR018545">
    <property type="entry name" value="Btz_dom"/>
</dbReference>